<gene>
    <name evidence="2" type="ordered locus">PSMK_30080</name>
</gene>
<evidence type="ECO:0000313" key="3">
    <source>
        <dbReference type="Proteomes" id="UP000007881"/>
    </source>
</evidence>
<name>I0IIS9_PHYMF</name>
<sequence>MRSRSISLRVGAPLAVAGVVLLFASGRPLLLTPAGAAPPDAGPAGASGASSPEHEAAAPERLAPPPRIIDESSGLAASRRVPGRLWTCNDSGGGETLVRYDPHGLSAAEAFRLRGIRNRDWEDLAAFEWEERAFLLIADTGDNLRSGGRTALHFLEEPPADADPEEGLEVLLTLRFAFADGARDCEAVAVDVTRGVILLGSKEIDQNGKTYGASGLYEIPLPPMPAAPVAPRWVDPVPRVGTMPTLMPTGMDVSPDGRRLGVCTYGEAMVFTSWPGAGWASALEAEPERPPTPPRRQGEAIAFSADGRSLYFTSEGVDQPTWRLTAP</sequence>
<dbReference type="RefSeq" id="WP_014438375.1">
    <property type="nucleotide sequence ID" value="NC_017080.1"/>
</dbReference>
<dbReference type="AlphaFoldDB" id="I0IIS9"/>
<dbReference type="KEGG" id="phm:PSMK_30080"/>
<feature type="region of interest" description="Disordered" evidence="1">
    <location>
        <begin position="35"/>
        <end position="76"/>
    </location>
</feature>
<protein>
    <submittedName>
        <fullName evidence="2">Uncharacterized protein</fullName>
    </submittedName>
</protein>
<reference evidence="2 3" key="1">
    <citation type="submission" date="2012-02" db="EMBL/GenBank/DDBJ databases">
        <title>Complete genome sequence of Phycisphaera mikurensis NBRC 102666.</title>
        <authorList>
            <person name="Ankai A."/>
            <person name="Hosoyama A."/>
            <person name="Terui Y."/>
            <person name="Sekine M."/>
            <person name="Fukai R."/>
            <person name="Kato Y."/>
            <person name="Nakamura S."/>
            <person name="Yamada-Narita S."/>
            <person name="Kawakoshi A."/>
            <person name="Fukunaga Y."/>
            <person name="Yamazaki S."/>
            <person name="Fujita N."/>
        </authorList>
    </citation>
    <scope>NUCLEOTIDE SEQUENCE [LARGE SCALE GENOMIC DNA]</scope>
    <source>
        <strain evidence="3">NBRC 102666 / KCTC 22515 / FYK2301M01</strain>
    </source>
</reference>
<feature type="compositionally biased region" description="Low complexity" evidence="1">
    <location>
        <begin position="35"/>
        <end position="51"/>
    </location>
</feature>
<dbReference type="InterPro" id="IPR011659">
    <property type="entry name" value="WD40"/>
</dbReference>
<accession>I0IIS9</accession>
<dbReference type="SUPFAM" id="SSF50974">
    <property type="entry name" value="Nitrous oxide reductase, N-terminal domain"/>
    <property type="match status" value="1"/>
</dbReference>
<evidence type="ECO:0000256" key="1">
    <source>
        <dbReference type="SAM" id="MobiDB-lite"/>
    </source>
</evidence>
<dbReference type="eggNOG" id="COG3386">
    <property type="taxonomic scope" value="Bacteria"/>
</dbReference>
<dbReference type="STRING" id="1142394.PSMK_30080"/>
<organism evidence="2 3">
    <name type="scientific">Phycisphaera mikurensis (strain NBRC 102666 / KCTC 22515 / FYK2301M01)</name>
    <dbReference type="NCBI Taxonomy" id="1142394"/>
    <lineage>
        <taxon>Bacteria</taxon>
        <taxon>Pseudomonadati</taxon>
        <taxon>Planctomycetota</taxon>
        <taxon>Phycisphaerae</taxon>
        <taxon>Phycisphaerales</taxon>
        <taxon>Phycisphaeraceae</taxon>
        <taxon>Phycisphaera</taxon>
    </lineage>
</organism>
<keyword evidence="3" id="KW-1185">Reference proteome</keyword>
<dbReference type="OrthoDB" id="9801244at2"/>
<evidence type="ECO:0000313" key="2">
    <source>
        <dbReference type="EMBL" id="BAM05167.1"/>
    </source>
</evidence>
<dbReference type="HOGENOM" id="CLU_058234_0_1_0"/>
<dbReference type="Proteomes" id="UP000007881">
    <property type="component" value="Chromosome"/>
</dbReference>
<dbReference type="InterPro" id="IPR011045">
    <property type="entry name" value="N2O_reductase_N"/>
</dbReference>
<dbReference type="EMBL" id="AP012338">
    <property type="protein sequence ID" value="BAM05167.1"/>
    <property type="molecule type" value="Genomic_DNA"/>
</dbReference>
<proteinExistence type="predicted"/>
<dbReference type="Pfam" id="PF07676">
    <property type="entry name" value="PD40"/>
    <property type="match status" value="1"/>
</dbReference>